<evidence type="ECO:0000313" key="10">
    <source>
        <dbReference type="Proteomes" id="UP000828390"/>
    </source>
</evidence>
<keyword evidence="4 5" id="KW-0539">Nucleus</keyword>
<dbReference type="InterPro" id="IPR017970">
    <property type="entry name" value="Homeobox_CS"/>
</dbReference>
<keyword evidence="3 5" id="KW-0371">Homeobox</keyword>
<evidence type="ECO:0000259" key="8">
    <source>
        <dbReference type="PROSITE" id="PS50071"/>
    </source>
</evidence>
<dbReference type="PANTHER" id="PTHR24329:SF543">
    <property type="entry name" value="FI01017P-RELATED"/>
    <property type="match status" value="1"/>
</dbReference>
<dbReference type="Gene3D" id="1.10.10.60">
    <property type="entry name" value="Homeodomain-like"/>
    <property type="match status" value="1"/>
</dbReference>
<dbReference type="InterPro" id="IPR009057">
    <property type="entry name" value="Homeodomain-like_sf"/>
</dbReference>
<proteinExistence type="predicted"/>
<evidence type="ECO:0000256" key="7">
    <source>
        <dbReference type="SAM" id="MobiDB-lite"/>
    </source>
</evidence>
<feature type="DNA-binding region" description="Homeobox" evidence="5">
    <location>
        <begin position="49"/>
        <end position="108"/>
    </location>
</feature>
<evidence type="ECO:0000256" key="6">
    <source>
        <dbReference type="RuleBase" id="RU000682"/>
    </source>
</evidence>
<dbReference type="FunFam" id="1.10.10.60:FF:000679">
    <property type="entry name" value="Homeobox protein aristaless"/>
    <property type="match status" value="1"/>
</dbReference>
<dbReference type="GO" id="GO:0005634">
    <property type="term" value="C:nucleus"/>
    <property type="evidence" value="ECO:0007669"/>
    <property type="project" value="UniProtKB-SubCell"/>
</dbReference>
<dbReference type="GO" id="GO:0000977">
    <property type="term" value="F:RNA polymerase II transcription regulatory region sequence-specific DNA binding"/>
    <property type="evidence" value="ECO:0007669"/>
    <property type="project" value="TreeGrafter"/>
</dbReference>
<feature type="compositionally biased region" description="Polar residues" evidence="7">
    <location>
        <begin position="27"/>
        <end position="41"/>
    </location>
</feature>
<organism evidence="9 10">
    <name type="scientific">Dreissena polymorpha</name>
    <name type="common">Zebra mussel</name>
    <name type="synonym">Mytilus polymorpha</name>
    <dbReference type="NCBI Taxonomy" id="45954"/>
    <lineage>
        <taxon>Eukaryota</taxon>
        <taxon>Metazoa</taxon>
        <taxon>Spiralia</taxon>
        <taxon>Lophotrochozoa</taxon>
        <taxon>Mollusca</taxon>
        <taxon>Bivalvia</taxon>
        <taxon>Autobranchia</taxon>
        <taxon>Heteroconchia</taxon>
        <taxon>Euheterodonta</taxon>
        <taxon>Imparidentia</taxon>
        <taxon>Neoheterodontei</taxon>
        <taxon>Myida</taxon>
        <taxon>Dreissenoidea</taxon>
        <taxon>Dreissenidae</taxon>
        <taxon>Dreissena</taxon>
    </lineage>
</organism>
<dbReference type="SMART" id="SM00389">
    <property type="entry name" value="HOX"/>
    <property type="match status" value="1"/>
</dbReference>
<dbReference type="InterPro" id="IPR001356">
    <property type="entry name" value="HD"/>
</dbReference>
<protein>
    <recommendedName>
        <fullName evidence="8">Homeobox domain-containing protein</fullName>
    </recommendedName>
</protein>
<name>A0A9D4G0Y6_DREPO</name>
<dbReference type="AlphaFoldDB" id="A0A9D4G0Y6"/>
<comment type="subcellular location">
    <subcellularLocation>
        <location evidence="1 5 6">Nucleus</location>
    </subcellularLocation>
</comment>
<comment type="caution">
    <text evidence="9">The sequence shown here is derived from an EMBL/GenBank/DDBJ whole genome shotgun (WGS) entry which is preliminary data.</text>
</comment>
<gene>
    <name evidence="9" type="ORF">DPMN_136987</name>
</gene>
<dbReference type="Pfam" id="PF00046">
    <property type="entry name" value="Homeodomain"/>
    <property type="match status" value="1"/>
</dbReference>
<dbReference type="CDD" id="cd00086">
    <property type="entry name" value="homeodomain"/>
    <property type="match status" value="1"/>
</dbReference>
<dbReference type="GO" id="GO:0000981">
    <property type="term" value="F:DNA-binding transcription factor activity, RNA polymerase II-specific"/>
    <property type="evidence" value="ECO:0007669"/>
    <property type="project" value="InterPro"/>
</dbReference>
<dbReference type="SUPFAM" id="SSF46689">
    <property type="entry name" value="Homeodomain-like"/>
    <property type="match status" value="1"/>
</dbReference>
<feature type="region of interest" description="Disordered" evidence="7">
    <location>
        <begin position="107"/>
        <end position="133"/>
    </location>
</feature>
<sequence length="254" mass="29083">MDVLYRNITTISQCAPEATADGHPSNEYMQNANGQTTSAVSTKHRKLRRIRQRTTFTTGQLKTLEGAFQQAPYPNIIVREALARQLMLDETRVQIWFQNRRAKWRKGQPSKQEISLEDTNSAPGTGKDSKKSDKQALFIPVPEPAMFSSHTPWWFPIPVHHHNLVVFPVFSPSCYANAKSVPNRILISDWLKSRRAEADVPGRETTSSSQNRYETFLHHGMTSALFTKRIIMFVCIFKGLFSFNPLNITDFWQI</sequence>
<keyword evidence="10" id="KW-1185">Reference proteome</keyword>
<keyword evidence="2 5" id="KW-0238">DNA-binding</keyword>
<dbReference type="PANTHER" id="PTHR24329">
    <property type="entry name" value="HOMEOBOX PROTEIN ARISTALESS"/>
    <property type="match status" value="1"/>
</dbReference>
<feature type="compositionally biased region" description="Polar residues" evidence="7">
    <location>
        <begin position="109"/>
        <end position="123"/>
    </location>
</feature>
<reference evidence="9" key="2">
    <citation type="submission" date="2020-11" db="EMBL/GenBank/DDBJ databases">
        <authorList>
            <person name="McCartney M.A."/>
            <person name="Auch B."/>
            <person name="Kono T."/>
            <person name="Mallez S."/>
            <person name="Becker A."/>
            <person name="Gohl D.M."/>
            <person name="Silverstein K.A.T."/>
            <person name="Koren S."/>
            <person name="Bechman K.B."/>
            <person name="Herman A."/>
            <person name="Abrahante J.E."/>
            <person name="Garbe J."/>
        </authorList>
    </citation>
    <scope>NUCLEOTIDE SEQUENCE</scope>
    <source>
        <strain evidence="9">Duluth1</strain>
        <tissue evidence="9">Whole animal</tissue>
    </source>
</reference>
<evidence type="ECO:0000256" key="4">
    <source>
        <dbReference type="ARBA" id="ARBA00023242"/>
    </source>
</evidence>
<evidence type="ECO:0000256" key="5">
    <source>
        <dbReference type="PROSITE-ProRule" id="PRU00108"/>
    </source>
</evidence>
<dbReference type="EMBL" id="JAIWYP010000006">
    <property type="protein sequence ID" value="KAH3808630.1"/>
    <property type="molecule type" value="Genomic_DNA"/>
</dbReference>
<evidence type="ECO:0000313" key="9">
    <source>
        <dbReference type="EMBL" id="KAH3808630.1"/>
    </source>
</evidence>
<evidence type="ECO:0000256" key="2">
    <source>
        <dbReference type="ARBA" id="ARBA00023125"/>
    </source>
</evidence>
<dbReference type="Proteomes" id="UP000828390">
    <property type="component" value="Unassembled WGS sequence"/>
</dbReference>
<accession>A0A9D4G0Y6</accession>
<dbReference type="PROSITE" id="PS50071">
    <property type="entry name" value="HOMEOBOX_2"/>
    <property type="match status" value="1"/>
</dbReference>
<feature type="domain" description="Homeobox" evidence="8">
    <location>
        <begin position="47"/>
        <end position="107"/>
    </location>
</feature>
<dbReference type="InterPro" id="IPR050649">
    <property type="entry name" value="Paired_Homeobox_TFs"/>
</dbReference>
<evidence type="ECO:0000256" key="1">
    <source>
        <dbReference type="ARBA" id="ARBA00004123"/>
    </source>
</evidence>
<feature type="region of interest" description="Disordered" evidence="7">
    <location>
        <begin position="21"/>
        <end position="44"/>
    </location>
</feature>
<evidence type="ECO:0000256" key="3">
    <source>
        <dbReference type="ARBA" id="ARBA00023155"/>
    </source>
</evidence>
<dbReference type="PROSITE" id="PS00027">
    <property type="entry name" value="HOMEOBOX_1"/>
    <property type="match status" value="1"/>
</dbReference>
<reference evidence="9" key="1">
    <citation type="journal article" date="2019" name="bioRxiv">
        <title>The Genome of the Zebra Mussel, Dreissena polymorpha: A Resource for Invasive Species Research.</title>
        <authorList>
            <person name="McCartney M.A."/>
            <person name="Auch B."/>
            <person name="Kono T."/>
            <person name="Mallez S."/>
            <person name="Zhang Y."/>
            <person name="Obille A."/>
            <person name="Becker A."/>
            <person name="Abrahante J.E."/>
            <person name="Garbe J."/>
            <person name="Badalamenti J.P."/>
            <person name="Herman A."/>
            <person name="Mangelson H."/>
            <person name="Liachko I."/>
            <person name="Sullivan S."/>
            <person name="Sone E.D."/>
            <person name="Koren S."/>
            <person name="Silverstein K.A.T."/>
            <person name="Beckman K.B."/>
            <person name="Gohl D.M."/>
        </authorList>
    </citation>
    <scope>NUCLEOTIDE SEQUENCE</scope>
    <source>
        <strain evidence="9">Duluth1</strain>
        <tissue evidence="9">Whole animal</tissue>
    </source>
</reference>